<dbReference type="GO" id="GO:0003824">
    <property type="term" value="F:catalytic activity"/>
    <property type="evidence" value="ECO:0007669"/>
    <property type="project" value="InterPro"/>
</dbReference>
<dbReference type="SUPFAM" id="SSF48557">
    <property type="entry name" value="L-aspartase-like"/>
    <property type="match status" value="1"/>
</dbReference>
<dbReference type="EMBL" id="DUZY01000008">
    <property type="protein sequence ID" value="DAD49067.1"/>
    <property type="molecule type" value="Genomic_DNA"/>
</dbReference>
<organism evidence="3 4">
    <name type="scientific">Nelumbo nucifera</name>
    <name type="common">Sacred lotus</name>
    <dbReference type="NCBI Taxonomy" id="4432"/>
    <lineage>
        <taxon>Eukaryota</taxon>
        <taxon>Viridiplantae</taxon>
        <taxon>Streptophyta</taxon>
        <taxon>Embryophyta</taxon>
        <taxon>Tracheophyta</taxon>
        <taxon>Spermatophyta</taxon>
        <taxon>Magnoliopsida</taxon>
        <taxon>Proteales</taxon>
        <taxon>Nelumbonaceae</taxon>
        <taxon>Nelumbo</taxon>
    </lineage>
</organism>
<name>A0A822ZW05_NELNU</name>
<feature type="compositionally biased region" description="Basic and acidic residues" evidence="2">
    <location>
        <begin position="1"/>
        <end position="11"/>
    </location>
</feature>
<dbReference type="Proteomes" id="UP000607653">
    <property type="component" value="Unassembled WGS sequence"/>
</dbReference>
<protein>
    <recommendedName>
        <fullName evidence="5">Phenylalanine ammonia-lyase</fullName>
    </recommendedName>
</protein>
<dbReference type="InterPro" id="IPR001106">
    <property type="entry name" value="Aromatic_Lyase"/>
</dbReference>
<evidence type="ECO:0008006" key="5">
    <source>
        <dbReference type="Google" id="ProtNLM"/>
    </source>
</evidence>
<comment type="similarity">
    <text evidence="1">Belongs to the PAL/histidase family.</text>
</comment>
<dbReference type="InterPro" id="IPR008948">
    <property type="entry name" value="L-Aspartase-like"/>
</dbReference>
<keyword evidence="4" id="KW-1185">Reference proteome</keyword>
<dbReference type="Pfam" id="PF00221">
    <property type="entry name" value="Lyase_aromatic"/>
    <property type="match status" value="1"/>
</dbReference>
<gene>
    <name evidence="3" type="ORF">HUJ06_019004</name>
</gene>
<evidence type="ECO:0000313" key="3">
    <source>
        <dbReference type="EMBL" id="DAD49067.1"/>
    </source>
</evidence>
<feature type="region of interest" description="Disordered" evidence="2">
    <location>
        <begin position="1"/>
        <end position="21"/>
    </location>
</feature>
<sequence>MATDGIRHPVDNWRPPTLPIPKDGENPIWTKVAEALQCTHYEEVRCMVPQFQHIQTVNLQGTTLTVAQVAAVARRSGVTVSLDEGAARDRVTKSANWIAHTIARGTDTLGVTAGFGAASHRRTNKTTGLQTELIRFLNTGVIGKENLPSSYAKAAILVRTNTLMQGYSGIR</sequence>
<dbReference type="InterPro" id="IPR024083">
    <property type="entry name" value="Fumarase/histidase_N"/>
</dbReference>
<comment type="caution">
    <text evidence="3">The sequence shown here is derived from an EMBL/GenBank/DDBJ whole genome shotgun (WGS) entry which is preliminary data.</text>
</comment>
<dbReference type="Gene3D" id="1.10.275.10">
    <property type="entry name" value="Fumarase/aspartase (N-terminal domain)"/>
    <property type="match status" value="1"/>
</dbReference>
<reference evidence="3 4" key="1">
    <citation type="journal article" date="2020" name="Mol. Biol. Evol.">
        <title>Distinct Expression and Methylation Patterns for Genes with Different Fates following a Single Whole-Genome Duplication in Flowering Plants.</title>
        <authorList>
            <person name="Shi T."/>
            <person name="Rahmani R.S."/>
            <person name="Gugger P.F."/>
            <person name="Wang M."/>
            <person name="Li H."/>
            <person name="Zhang Y."/>
            <person name="Li Z."/>
            <person name="Wang Q."/>
            <person name="Van de Peer Y."/>
            <person name="Marchal K."/>
            <person name="Chen J."/>
        </authorList>
    </citation>
    <scope>NUCLEOTIDE SEQUENCE [LARGE SCALE GENOMIC DNA]</scope>
    <source>
        <tissue evidence="3">Leaf</tissue>
    </source>
</reference>
<evidence type="ECO:0000256" key="1">
    <source>
        <dbReference type="ARBA" id="ARBA00007238"/>
    </source>
</evidence>
<evidence type="ECO:0000256" key="2">
    <source>
        <dbReference type="SAM" id="MobiDB-lite"/>
    </source>
</evidence>
<evidence type="ECO:0000313" key="4">
    <source>
        <dbReference type="Proteomes" id="UP000607653"/>
    </source>
</evidence>
<dbReference type="AlphaFoldDB" id="A0A822ZW05"/>
<dbReference type="PANTHER" id="PTHR10362">
    <property type="entry name" value="HISTIDINE AMMONIA-LYASE"/>
    <property type="match status" value="1"/>
</dbReference>
<accession>A0A822ZW05</accession>
<proteinExistence type="inferred from homology"/>